<dbReference type="PANTHER" id="PTHR43674">
    <property type="entry name" value="NITRILASE C965.09-RELATED"/>
    <property type="match status" value="1"/>
</dbReference>
<evidence type="ECO:0000313" key="4">
    <source>
        <dbReference type="Proteomes" id="UP000433493"/>
    </source>
</evidence>
<name>A0A7J5BHH2_9MICO</name>
<feature type="domain" description="CN hydrolase" evidence="2">
    <location>
        <begin position="26"/>
        <end position="264"/>
    </location>
</feature>
<organism evidence="3 4">
    <name type="scientific">Gulosibacter chungangensis</name>
    <dbReference type="NCBI Taxonomy" id="979746"/>
    <lineage>
        <taxon>Bacteria</taxon>
        <taxon>Bacillati</taxon>
        <taxon>Actinomycetota</taxon>
        <taxon>Actinomycetes</taxon>
        <taxon>Micrococcales</taxon>
        <taxon>Microbacteriaceae</taxon>
        <taxon>Gulosibacter</taxon>
    </lineage>
</organism>
<sequence>MITSGCLCSNFSAPPGKEAKLTKKTLTVALAQRAPHPIDRPLDAFARDVAATVEAHPNIQLLVYPELHLNGTEHLPEPERADALEAAAVTLDSDYIRTLGAIAAEHGIWLCPGSLGERGPAGEFFNTQLLFDGTGALRSRYRKMFPWRPYEPHQPGTEFITQGLDGTAIAGLSICYDAWFPEHTRQLAWDGADLILNIVKTTTPDREQELVLARANAIVNQNVMASVNCAPPVGRGRSIVVNAEGFVIAEAGIGEETLVFEFDPAHVAAVRERGTMFSNRMWSQFQEGDAVIPMPLYDGRIDPKSWTPRSR</sequence>
<dbReference type="InterPro" id="IPR036526">
    <property type="entry name" value="C-N_Hydrolase_sf"/>
</dbReference>
<dbReference type="GO" id="GO:0016811">
    <property type="term" value="F:hydrolase activity, acting on carbon-nitrogen (but not peptide) bonds, in linear amides"/>
    <property type="evidence" value="ECO:0007669"/>
    <property type="project" value="TreeGrafter"/>
</dbReference>
<comment type="caution">
    <text evidence="3">The sequence shown here is derived from an EMBL/GenBank/DDBJ whole genome shotgun (WGS) entry which is preliminary data.</text>
</comment>
<keyword evidence="4" id="KW-1185">Reference proteome</keyword>
<proteinExistence type="predicted"/>
<evidence type="ECO:0000256" key="1">
    <source>
        <dbReference type="ARBA" id="ARBA00022801"/>
    </source>
</evidence>
<dbReference type="Pfam" id="PF00795">
    <property type="entry name" value="CN_hydrolase"/>
    <property type="match status" value="1"/>
</dbReference>
<evidence type="ECO:0000259" key="2">
    <source>
        <dbReference type="PROSITE" id="PS50263"/>
    </source>
</evidence>
<dbReference type="InterPro" id="IPR050345">
    <property type="entry name" value="Aliph_Amidase/BUP"/>
</dbReference>
<dbReference type="CDD" id="cd07197">
    <property type="entry name" value="nitrilase"/>
    <property type="match status" value="1"/>
</dbReference>
<dbReference type="PANTHER" id="PTHR43674:SF2">
    <property type="entry name" value="BETA-UREIDOPROPIONASE"/>
    <property type="match status" value="1"/>
</dbReference>
<dbReference type="Gene3D" id="3.60.110.10">
    <property type="entry name" value="Carbon-nitrogen hydrolase"/>
    <property type="match status" value="1"/>
</dbReference>
<gene>
    <name evidence="3" type="ORF">F8O05_02105</name>
</gene>
<accession>A0A7J5BHH2</accession>
<protein>
    <submittedName>
        <fullName evidence="3">Carbon-nitrogen hydrolase family protein</fullName>
    </submittedName>
</protein>
<dbReference type="AlphaFoldDB" id="A0A7J5BHH2"/>
<dbReference type="EMBL" id="WBKB01000001">
    <property type="protein sequence ID" value="KAB1645070.1"/>
    <property type="molecule type" value="Genomic_DNA"/>
</dbReference>
<dbReference type="SUPFAM" id="SSF56317">
    <property type="entry name" value="Carbon-nitrogen hydrolase"/>
    <property type="match status" value="1"/>
</dbReference>
<keyword evidence="1 3" id="KW-0378">Hydrolase</keyword>
<evidence type="ECO:0000313" key="3">
    <source>
        <dbReference type="EMBL" id="KAB1645070.1"/>
    </source>
</evidence>
<dbReference type="OrthoDB" id="9811121at2"/>
<reference evidence="3 4" key="1">
    <citation type="submission" date="2019-09" db="EMBL/GenBank/DDBJ databases">
        <title>Phylogeny of genus Pseudoclavibacter and closely related genus.</title>
        <authorList>
            <person name="Li Y."/>
        </authorList>
    </citation>
    <scope>NUCLEOTIDE SEQUENCE [LARGE SCALE GENOMIC DNA]</scope>
    <source>
        <strain evidence="3 4">KCTC 13959</strain>
    </source>
</reference>
<dbReference type="Proteomes" id="UP000433493">
    <property type="component" value="Unassembled WGS sequence"/>
</dbReference>
<dbReference type="PROSITE" id="PS50263">
    <property type="entry name" value="CN_HYDROLASE"/>
    <property type="match status" value="1"/>
</dbReference>
<dbReference type="InterPro" id="IPR003010">
    <property type="entry name" value="C-N_Hydrolase"/>
</dbReference>